<reference evidence="1 2" key="1">
    <citation type="submission" date="2015-11" db="EMBL/GenBank/DDBJ databases">
        <title>Evidence for parallel genomic evolution in an endosymbiosis of termite gut flagellates.</title>
        <authorList>
            <person name="Zheng H."/>
        </authorList>
    </citation>
    <scope>NUCLEOTIDE SEQUENCE [LARGE SCALE GENOMIC DNA]</scope>
    <source>
        <strain evidence="1 2">CET450</strain>
    </source>
</reference>
<dbReference type="EMBL" id="LNVX01000291">
    <property type="protein sequence ID" value="OEG70838.1"/>
    <property type="molecule type" value="Genomic_DNA"/>
</dbReference>
<evidence type="ECO:0000313" key="1">
    <source>
        <dbReference type="EMBL" id="OEG70838.1"/>
    </source>
</evidence>
<organism evidence="1 2">
    <name type="scientific">Endomicrobium trichonymphae</name>
    <dbReference type="NCBI Taxonomy" id="1408204"/>
    <lineage>
        <taxon>Bacteria</taxon>
        <taxon>Pseudomonadati</taxon>
        <taxon>Elusimicrobiota</taxon>
        <taxon>Endomicrobiia</taxon>
        <taxon>Endomicrobiales</taxon>
        <taxon>Endomicrobiaceae</taxon>
        <taxon>Candidatus Endomicrobiellum</taxon>
    </lineage>
</organism>
<comment type="caution">
    <text evidence="1">The sequence shown here is derived from an EMBL/GenBank/DDBJ whole genome shotgun (WGS) entry which is preliminary data.</text>
</comment>
<protein>
    <submittedName>
        <fullName evidence="1">Uncharacterized protein</fullName>
    </submittedName>
</protein>
<name>A0A1E5ILJ2_ENDTX</name>
<gene>
    <name evidence="1" type="ORF">ATZ36_17890</name>
</gene>
<proteinExistence type="predicted"/>
<accession>A0A1E5ILJ2</accession>
<dbReference type="Proteomes" id="UP000095237">
    <property type="component" value="Unassembled WGS sequence"/>
</dbReference>
<sequence>MDKIYEVLERVRKISPLIHHKLDYSFRLHKYRQAFRRVAIWPHAPEEAANMTSISNAVVINMELSTTTIRSKL</sequence>
<keyword evidence="2" id="KW-1185">Reference proteome</keyword>
<evidence type="ECO:0000313" key="2">
    <source>
        <dbReference type="Proteomes" id="UP000095237"/>
    </source>
</evidence>
<dbReference type="AlphaFoldDB" id="A0A1E5ILJ2"/>